<evidence type="ECO:0000256" key="7">
    <source>
        <dbReference type="ARBA" id="ARBA00022840"/>
    </source>
</evidence>
<dbReference type="Gene3D" id="1.10.287.130">
    <property type="match status" value="1"/>
</dbReference>
<evidence type="ECO:0000313" key="11">
    <source>
        <dbReference type="EMBL" id="TCP05473.1"/>
    </source>
</evidence>
<dbReference type="EC" id="2.7.13.3" evidence="2"/>
<keyword evidence="6 11" id="KW-0418">Kinase</keyword>
<dbReference type="Proteomes" id="UP000295106">
    <property type="component" value="Unassembled WGS sequence"/>
</dbReference>
<comment type="caution">
    <text evidence="11">The sequence shown here is derived from an EMBL/GenBank/DDBJ whole genome shotgun (WGS) entry which is preliminary data.</text>
</comment>
<comment type="catalytic activity">
    <reaction evidence="1">
        <text>ATP + protein L-histidine = ADP + protein N-phospho-L-histidine.</text>
        <dbReference type="EC" id="2.7.13.3"/>
    </reaction>
</comment>
<dbReference type="AlphaFoldDB" id="A0A4R2MXS7"/>
<evidence type="ECO:0000256" key="2">
    <source>
        <dbReference type="ARBA" id="ARBA00012438"/>
    </source>
</evidence>
<accession>A0A4R2MXS7</accession>
<dbReference type="Gene3D" id="3.30.565.10">
    <property type="entry name" value="Histidine kinase-like ATPase, C-terminal domain"/>
    <property type="match status" value="1"/>
</dbReference>
<proteinExistence type="predicted"/>
<dbReference type="CDD" id="cd00082">
    <property type="entry name" value="HisKA"/>
    <property type="match status" value="1"/>
</dbReference>
<dbReference type="InterPro" id="IPR003594">
    <property type="entry name" value="HATPase_dom"/>
</dbReference>
<evidence type="ECO:0000256" key="6">
    <source>
        <dbReference type="ARBA" id="ARBA00022777"/>
    </source>
</evidence>
<evidence type="ECO:0000256" key="9">
    <source>
        <dbReference type="SAM" id="MobiDB-lite"/>
    </source>
</evidence>
<dbReference type="GO" id="GO:0005524">
    <property type="term" value="F:ATP binding"/>
    <property type="evidence" value="ECO:0007669"/>
    <property type="project" value="UniProtKB-KW"/>
</dbReference>
<keyword evidence="5" id="KW-0547">Nucleotide-binding</keyword>
<evidence type="ECO:0000256" key="3">
    <source>
        <dbReference type="ARBA" id="ARBA00022553"/>
    </source>
</evidence>
<keyword evidence="7" id="KW-0067">ATP-binding</keyword>
<feature type="region of interest" description="Disordered" evidence="9">
    <location>
        <begin position="378"/>
        <end position="400"/>
    </location>
</feature>
<dbReference type="PANTHER" id="PTHR43065">
    <property type="entry name" value="SENSOR HISTIDINE KINASE"/>
    <property type="match status" value="1"/>
</dbReference>
<dbReference type="SUPFAM" id="SSF55874">
    <property type="entry name" value="ATPase domain of HSP90 chaperone/DNA topoisomerase II/histidine kinase"/>
    <property type="match status" value="1"/>
</dbReference>
<dbReference type="InterPro" id="IPR004358">
    <property type="entry name" value="Sig_transdc_His_kin-like_C"/>
</dbReference>
<evidence type="ECO:0000259" key="10">
    <source>
        <dbReference type="PROSITE" id="PS50109"/>
    </source>
</evidence>
<reference evidence="11 12" key="1">
    <citation type="submission" date="2019-03" db="EMBL/GenBank/DDBJ databases">
        <title>Genomic Encyclopedia of Type Strains, Phase IV (KMG-IV): sequencing the most valuable type-strain genomes for metagenomic binning, comparative biology and taxonomic classification.</title>
        <authorList>
            <person name="Goeker M."/>
        </authorList>
    </citation>
    <scope>NUCLEOTIDE SEQUENCE [LARGE SCALE GENOMIC DNA]</scope>
    <source>
        <strain evidence="11 12">DSM 1709</strain>
    </source>
</reference>
<dbReference type="PROSITE" id="PS50109">
    <property type="entry name" value="HIS_KIN"/>
    <property type="match status" value="1"/>
</dbReference>
<dbReference type="Pfam" id="PF02518">
    <property type="entry name" value="HATPase_c"/>
    <property type="match status" value="1"/>
</dbReference>
<organism evidence="11 12">
    <name type="scientific">Rubrivivax gelatinosus</name>
    <name type="common">Rhodocyclus gelatinosus</name>
    <name type="synonym">Rhodopseudomonas gelatinosa</name>
    <dbReference type="NCBI Taxonomy" id="28068"/>
    <lineage>
        <taxon>Bacteria</taxon>
        <taxon>Pseudomonadati</taxon>
        <taxon>Pseudomonadota</taxon>
        <taxon>Betaproteobacteria</taxon>
        <taxon>Burkholderiales</taxon>
        <taxon>Sphaerotilaceae</taxon>
        <taxon>Rubrivivax</taxon>
    </lineage>
</organism>
<dbReference type="PANTHER" id="PTHR43065:SF10">
    <property type="entry name" value="PEROXIDE STRESS-ACTIVATED HISTIDINE KINASE MAK3"/>
    <property type="match status" value="1"/>
</dbReference>
<name>A0A4R2MXS7_RUBGE</name>
<dbReference type="OrthoDB" id="9808408at2"/>
<dbReference type="PRINTS" id="PR00344">
    <property type="entry name" value="BCTRLSENSOR"/>
</dbReference>
<evidence type="ECO:0000256" key="5">
    <source>
        <dbReference type="ARBA" id="ARBA00022741"/>
    </source>
</evidence>
<dbReference type="SMART" id="SM00387">
    <property type="entry name" value="HATPase_c"/>
    <property type="match status" value="1"/>
</dbReference>
<keyword evidence="4" id="KW-0808">Transferase</keyword>
<keyword evidence="3" id="KW-0597">Phosphoprotein</keyword>
<dbReference type="GO" id="GO:0000155">
    <property type="term" value="F:phosphorelay sensor kinase activity"/>
    <property type="evidence" value="ECO:0007669"/>
    <property type="project" value="InterPro"/>
</dbReference>
<dbReference type="InterPro" id="IPR036890">
    <property type="entry name" value="HATPase_C_sf"/>
</dbReference>
<evidence type="ECO:0000256" key="1">
    <source>
        <dbReference type="ARBA" id="ARBA00000085"/>
    </source>
</evidence>
<feature type="domain" description="Histidine kinase" evidence="10">
    <location>
        <begin position="150"/>
        <end position="378"/>
    </location>
</feature>
<dbReference type="InterPro" id="IPR005467">
    <property type="entry name" value="His_kinase_dom"/>
</dbReference>
<evidence type="ECO:0000256" key="8">
    <source>
        <dbReference type="ARBA" id="ARBA00023012"/>
    </source>
</evidence>
<gene>
    <name evidence="11" type="ORF">EV684_101345</name>
</gene>
<dbReference type="InterPro" id="IPR003661">
    <property type="entry name" value="HisK_dim/P_dom"/>
</dbReference>
<evidence type="ECO:0000313" key="12">
    <source>
        <dbReference type="Proteomes" id="UP000295106"/>
    </source>
</evidence>
<keyword evidence="8" id="KW-0902">Two-component regulatory system</keyword>
<protein>
    <recommendedName>
        <fullName evidence="2">histidine kinase</fullName>
        <ecNumber evidence="2">2.7.13.3</ecNumber>
    </recommendedName>
</protein>
<dbReference type="EMBL" id="SLXD01000001">
    <property type="protein sequence ID" value="TCP05473.1"/>
    <property type="molecule type" value="Genomic_DNA"/>
</dbReference>
<evidence type="ECO:0000256" key="4">
    <source>
        <dbReference type="ARBA" id="ARBA00022679"/>
    </source>
</evidence>
<sequence>MDLAGGLRAVAAALGMRSDVCPVNTEPDNATLLAALGQAALRLRMAPAGVVWRTPAWVERHAGWPDAALHAALQPAWQARGEPGSAGSGSVAAPGGTMVALHWVVLADGLLLHEPAPPPDTALALQRHLRDRERLLFTSRSVSVGEMASTLAHEINQPIGTIANVLRGVGARLARLAVPAHEQAALEDLRHGLKLALDQAQFAGRIVGRIREYTPSRQPRRERLDLRALATECVSLLDWEFARDGVPVQADMPHEAWVEGDALMLQQVIVNLMRNALEAQREAPGPKARVLLRLQRVPGLAGVPDELQLDIVDHGCGLTEDAESRLFVPFESSKPDGMGIGLKICRSFVELHQGRLWFTRHAPPDAGCSFHIALHAAPSPPSAPGRAERAEPREPGPAAA</sequence>